<feature type="chain" id="PRO_5011777939" description="Secretion system C-terminal sorting domain-containing protein" evidence="2">
    <location>
        <begin position="22"/>
        <end position="826"/>
    </location>
</feature>
<evidence type="ECO:0000313" key="5">
    <source>
        <dbReference type="Proteomes" id="UP000198648"/>
    </source>
</evidence>
<gene>
    <name evidence="4" type="ORF">SAMN05444005_11055</name>
</gene>
<organism evidence="4 5">
    <name type="scientific">Flavobacterium urocaniciphilum</name>
    <dbReference type="NCBI Taxonomy" id="1299341"/>
    <lineage>
        <taxon>Bacteria</taxon>
        <taxon>Pseudomonadati</taxon>
        <taxon>Bacteroidota</taxon>
        <taxon>Flavobacteriia</taxon>
        <taxon>Flavobacteriales</taxon>
        <taxon>Flavobacteriaceae</taxon>
        <taxon>Flavobacterium</taxon>
    </lineage>
</organism>
<evidence type="ECO:0000313" key="4">
    <source>
        <dbReference type="EMBL" id="SEQ21918.1"/>
    </source>
</evidence>
<sequence length="826" mass="92757">MKKILLIILLCNTAYSQSVCNPIGTTTNPNFPTNPQNQSFLNNFDWTTTSSSLNINTVCTPNSYTTNPFESNQTELLPLSLVKDNKPEDGWEIVAYNLGYNNNNTPLNVRPEHTYYMLYNKYTGIVRVLVKWCRNVNYNGAMLTIKFAPGFQSNLLDMAYDEKTTDMPHIANPSFSTVLKFYNDNNFWGYADFKLNYDPCTCSFTESSRLLLYSELITNSSVELTGKISGTISSITNGAGSVNSNGSFWKTANVISDKMMQIHGGITSFQEKYQKIYENLADGGITINAINQLGNFFNNNAFMKAGLKAVPYASSAVKFLSGLLGGGASGNQPIQLSPLSVNLDVKISGTISTQDPMHNVTIGLPGSQSQNILQGVENGQPLYNETLGVFSLVNQPIMYYTETPTSKGFVNRERKQMFDNVNYEYWELYNEYNFISRNYKLSGETLKYAINPASNLILQDAEIMLITEYEHPSFVYKNKYGSLYNVSNTDEANGLPITGTNTGPMIDNINFIFQNSFNPIGANNFKNDYSFSYLYDIQNKSGSNYNKKRRIIYSQGTSNYYPYNTIYYWKGYNDNTPCIAPPNWPSSEFYGSQPFRYVQTKSDDFNYSTLNPTTNFRNVSIIGMSGTGQTIRPEFLAPKVKQFKLKFVLNLKRTDNPNAQNVLYVVTYPVKLLPAPVGYNMTGSDYILDAQTYANQIGYNPATPTNKFVPATQAELATLCSSTTYRNGRTNLQGRISNQNLTDEDKKISNSPVLYPVPIENTLNIKTNSCNLVSIIDINGSIIMDISNTKLNDDIAIIDVSNLKKGIYMISYYDSKGEIHFMKMIK</sequence>
<dbReference type="RefSeq" id="WP_091470273.1">
    <property type="nucleotide sequence ID" value="NZ_FOEI01000010.1"/>
</dbReference>
<name>A0A1H9EAE7_9FLAO</name>
<reference evidence="4 5" key="1">
    <citation type="submission" date="2016-10" db="EMBL/GenBank/DDBJ databases">
        <authorList>
            <person name="de Groot N.N."/>
        </authorList>
    </citation>
    <scope>NUCLEOTIDE SEQUENCE [LARGE SCALE GENOMIC DNA]</scope>
    <source>
        <strain evidence="4 5">DSM 27078</strain>
    </source>
</reference>
<dbReference type="Proteomes" id="UP000198648">
    <property type="component" value="Unassembled WGS sequence"/>
</dbReference>
<evidence type="ECO:0000259" key="3">
    <source>
        <dbReference type="Pfam" id="PF18962"/>
    </source>
</evidence>
<feature type="domain" description="Secretion system C-terminal sorting" evidence="3">
    <location>
        <begin position="754"/>
        <end position="824"/>
    </location>
</feature>
<dbReference type="OrthoDB" id="1160695at2"/>
<dbReference type="STRING" id="1299341.SAMN05444005_11055"/>
<dbReference type="InterPro" id="IPR026444">
    <property type="entry name" value="Secre_tail"/>
</dbReference>
<dbReference type="Pfam" id="PF18962">
    <property type="entry name" value="Por_Secre_tail"/>
    <property type="match status" value="1"/>
</dbReference>
<feature type="signal peptide" evidence="2">
    <location>
        <begin position="1"/>
        <end position="21"/>
    </location>
</feature>
<dbReference type="NCBIfam" id="TIGR04183">
    <property type="entry name" value="Por_Secre_tail"/>
    <property type="match status" value="1"/>
</dbReference>
<evidence type="ECO:0000256" key="2">
    <source>
        <dbReference type="SAM" id="SignalP"/>
    </source>
</evidence>
<keyword evidence="5" id="KW-1185">Reference proteome</keyword>
<dbReference type="AlphaFoldDB" id="A0A1H9EAE7"/>
<dbReference type="EMBL" id="FOEI01000010">
    <property type="protein sequence ID" value="SEQ21918.1"/>
    <property type="molecule type" value="Genomic_DNA"/>
</dbReference>
<protein>
    <recommendedName>
        <fullName evidence="3">Secretion system C-terminal sorting domain-containing protein</fullName>
    </recommendedName>
</protein>
<proteinExistence type="predicted"/>
<keyword evidence="1 2" id="KW-0732">Signal</keyword>
<evidence type="ECO:0000256" key="1">
    <source>
        <dbReference type="ARBA" id="ARBA00022729"/>
    </source>
</evidence>
<accession>A0A1H9EAE7</accession>